<dbReference type="WBParaSite" id="RSKR_0000260900.1">
    <property type="protein sequence ID" value="RSKR_0000260900.1"/>
    <property type="gene ID" value="RSKR_0000260900"/>
</dbReference>
<organism evidence="1 2">
    <name type="scientific">Rhabditophanes sp. KR3021</name>
    <dbReference type="NCBI Taxonomy" id="114890"/>
    <lineage>
        <taxon>Eukaryota</taxon>
        <taxon>Metazoa</taxon>
        <taxon>Ecdysozoa</taxon>
        <taxon>Nematoda</taxon>
        <taxon>Chromadorea</taxon>
        <taxon>Rhabditida</taxon>
        <taxon>Tylenchina</taxon>
        <taxon>Panagrolaimomorpha</taxon>
        <taxon>Strongyloidoidea</taxon>
        <taxon>Alloionematidae</taxon>
        <taxon>Rhabditophanes</taxon>
    </lineage>
</organism>
<protein>
    <submittedName>
        <fullName evidence="2">ShKT domain-containing protein</fullName>
    </submittedName>
</protein>
<sequence length="158" mass="16787">MQFLGYTVLTTLVAAGCVYGAIGDGASPIGVVANKPNVVGSSDACQDKTKPDGTSDCEANKNLCNNSEYSKLMHSECARTCGFCGDLGSTTIIPEIVTIDSDDCTDRITSCATLVDFCDPALFPFYYSMLSRDCRSTCYNDPKCADCKNFYCPNGGAP</sequence>
<dbReference type="Proteomes" id="UP000095286">
    <property type="component" value="Unplaced"/>
</dbReference>
<name>A0AC35TPF1_9BILA</name>
<evidence type="ECO:0000313" key="1">
    <source>
        <dbReference type="Proteomes" id="UP000095286"/>
    </source>
</evidence>
<reference evidence="2" key="1">
    <citation type="submission" date="2016-11" db="UniProtKB">
        <authorList>
            <consortium name="WormBaseParasite"/>
        </authorList>
    </citation>
    <scope>IDENTIFICATION</scope>
    <source>
        <strain evidence="2">KR3021</strain>
    </source>
</reference>
<proteinExistence type="predicted"/>
<evidence type="ECO:0000313" key="2">
    <source>
        <dbReference type="WBParaSite" id="RSKR_0000260900.1"/>
    </source>
</evidence>
<accession>A0AC35TPF1</accession>